<comment type="caution">
    <text evidence="1">The sequence shown here is derived from an EMBL/GenBank/DDBJ whole genome shotgun (WGS) entry which is preliminary data.</text>
</comment>
<name>A0ABT3IIP0_9BACT</name>
<reference evidence="1 2" key="1">
    <citation type="submission" date="2022-10" db="EMBL/GenBank/DDBJ databases">
        <title>Chitinophaga nivalis PC15 sp. nov., isolated from Pyeongchang county, South Korea.</title>
        <authorList>
            <person name="Trinh H.N."/>
        </authorList>
    </citation>
    <scope>NUCLEOTIDE SEQUENCE [LARGE SCALE GENOMIC DNA]</scope>
    <source>
        <strain evidence="1 2">PC14</strain>
    </source>
</reference>
<dbReference type="EMBL" id="JAPDNS010000001">
    <property type="protein sequence ID" value="MCW3483798.1"/>
    <property type="molecule type" value="Genomic_DNA"/>
</dbReference>
<evidence type="ECO:0000313" key="1">
    <source>
        <dbReference type="EMBL" id="MCW3483798.1"/>
    </source>
</evidence>
<proteinExistence type="predicted"/>
<gene>
    <name evidence="1" type="ORF">OL497_07840</name>
</gene>
<dbReference type="RefSeq" id="WP_264729317.1">
    <property type="nucleotide sequence ID" value="NZ_JAPDNR010000001.1"/>
</dbReference>
<evidence type="ECO:0000313" key="2">
    <source>
        <dbReference type="Proteomes" id="UP001207742"/>
    </source>
</evidence>
<evidence type="ECO:0008006" key="3">
    <source>
        <dbReference type="Google" id="ProtNLM"/>
    </source>
</evidence>
<organism evidence="1 2">
    <name type="scientific">Chitinophaga nivalis</name>
    <dbReference type="NCBI Taxonomy" id="2991709"/>
    <lineage>
        <taxon>Bacteria</taxon>
        <taxon>Pseudomonadati</taxon>
        <taxon>Bacteroidota</taxon>
        <taxon>Chitinophagia</taxon>
        <taxon>Chitinophagales</taxon>
        <taxon>Chitinophagaceae</taxon>
        <taxon>Chitinophaga</taxon>
    </lineage>
</organism>
<protein>
    <recommendedName>
        <fullName evidence="3">Ig-like domain-containing protein</fullName>
    </recommendedName>
</protein>
<sequence length="121" mass="13688">MAILNDCSEIFYAELPACAPSFTVKLPGLSPNTDYQWYITDKFGHIYSEAVATDEEGAFVIYADDFPDGFFNPFIGYLKLEVKSNVYYCILETFEVCGQEYSQIFILFKEGDIPALIPCIC</sequence>
<dbReference type="Proteomes" id="UP001207742">
    <property type="component" value="Unassembled WGS sequence"/>
</dbReference>
<keyword evidence="2" id="KW-1185">Reference proteome</keyword>
<accession>A0ABT3IIP0</accession>